<dbReference type="Proteomes" id="UP001189429">
    <property type="component" value="Unassembled WGS sequence"/>
</dbReference>
<keyword evidence="3" id="KW-1185">Reference proteome</keyword>
<proteinExistence type="predicted"/>
<sequence>MARLPLSRGKYGVGVSWDRGPHGIDIDLQAVIVNTRGSIIDAVYYPGGRRTRADAPSEGTRGDVLGSITHSGDEQTGEKEKQVKLVIFVVAAYSGGSLRDAPNLSMHILEETPGLAGALRGTGSAAH</sequence>
<evidence type="ECO:0000256" key="1">
    <source>
        <dbReference type="SAM" id="MobiDB-lite"/>
    </source>
</evidence>
<comment type="caution">
    <text evidence="2">The sequence shown here is derived from an EMBL/GenBank/DDBJ whole genome shotgun (WGS) entry which is preliminary data.</text>
</comment>
<gene>
    <name evidence="2" type="ORF">PCOR1329_LOCUS38206</name>
</gene>
<evidence type="ECO:0008006" key="4">
    <source>
        <dbReference type="Google" id="ProtNLM"/>
    </source>
</evidence>
<reference evidence="2" key="1">
    <citation type="submission" date="2023-10" db="EMBL/GenBank/DDBJ databases">
        <authorList>
            <person name="Chen Y."/>
            <person name="Shah S."/>
            <person name="Dougan E. K."/>
            <person name="Thang M."/>
            <person name="Chan C."/>
        </authorList>
    </citation>
    <scope>NUCLEOTIDE SEQUENCE [LARGE SCALE GENOMIC DNA]</scope>
</reference>
<protein>
    <recommendedName>
        <fullName evidence="4">TerD domain-containing protein</fullName>
    </recommendedName>
</protein>
<feature type="region of interest" description="Disordered" evidence="1">
    <location>
        <begin position="48"/>
        <end position="79"/>
    </location>
</feature>
<dbReference type="EMBL" id="CAUYUJ010014626">
    <property type="protein sequence ID" value="CAK0844034.1"/>
    <property type="molecule type" value="Genomic_DNA"/>
</dbReference>
<organism evidence="2 3">
    <name type="scientific">Prorocentrum cordatum</name>
    <dbReference type="NCBI Taxonomy" id="2364126"/>
    <lineage>
        <taxon>Eukaryota</taxon>
        <taxon>Sar</taxon>
        <taxon>Alveolata</taxon>
        <taxon>Dinophyceae</taxon>
        <taxon>Prorocentrales</taxon>
        <taxon>Prorocentraceae</taxon>
        <taxon>Prorocentrum</taxon>
    </lineage>
</organism>
<dbReference type="Gene3D" id="2.60.60.30">
    <property type="entry name" value="sav2460 like domains"/>
    <property type="match status" value="1"/>
</dbReference>
<evidence type="ECO:0000313" key="3">
    <source>
        <dbReference type="Proteomes" id="UP001189429"/>
    </source>
</evidence>
<accession>A0ABN9TE32</accession>
<evidence type="ECO:0000313" key="2">
    <source>
        <dbReference type="EMBL" id="CAK0844034.1"/>
    </source>
</evidence>
<name>A0ABN9TE32_9DINO</name>